<feature type="domain" description="C2H2-type" evidence="1">
    <location>
        <begin position="84"/>
        <end position="106"/>
    </location>
</feature>
<comment type="caution">
    <text evidence="2">The sequence shown here is derived from an EMBL/GenBank/DDBJ whole genome shotgun (WGS) entry which is preliminary data.</text>
</comment>
<dbReference type="EMBL" id="SNSC02000021">
    <property type="protein sequence ID" value="TID15256.1"/>
    <property type="molecule type" value="Genomic_DNA"/>
</dbReference>
<sequence length="244" mass="28396">MLLSSQPPYTVINLEDILKPPKTDTLGRPTKTNFAKTQFDPKPPCHHHTKPRQLIGRVCRSFVRDPPKRNGDGEREIKSKEGKCSWCNKRFYNRREFFEHGACRQHDDDESPTMQQAREWISEMEEGLNQVKRGARAATSGILKQFLRGQAAKKDKDLGNLLRAREQLKKDVQTFKKKDSKELVKQCEKGFLRFYAPDQHIVGGMVREKTNLRRDRYLGWAVRGLEDGASRVMGKRCRMPYVHR</sequence>
<protein>
    <recommendedName>
        <fullName evidence="1">C2H2-type domain-containing protein</fullName>
    </recommendedName>
</protein>
<organism evidence="2 3">
    <name type="scientific">Venturia nashicola</name>
    <dbReference type="NCBI Taxonomy" id="86259"/>
    <lineage>
        <taxon>Eukaryota</taxon>
        <taxon>Fungi</taxon>
        <taxon>Dikarya</taxon>
        <taxon>Ascomycota</taxon>
        <taxon>Pezizomycotina</taxon>
        <taxon>Dothideomycetes</taxon>
        <taxon>Pleosporomycetidae</taxon>
        <taxon>Venturiales</taxon>
        <taxon>Venturiaceae</taxon>
        <taxon>Venturia</taxon>
    </lineage>
</organism>
<reference evidence="2 3" key="1">
    <citation type="submission" date="2019-04" db="EMBL/GenBank/DDBJ databases">
        <title>High contiguity whole genome sequence and gene annotation resource for two Venturia nashicola isolates.</title>
        <authorList>
            <person name="Prokchorchik M."/>
            <person name="Won K."/>
            <person name="Lee Y."/>
            <person name="Choi E.D."/>
            <person name="Segonzac C."/>
            <person name="Sohn K.H."/>
        </authorList>
    </citation>
    <scope>NUCLEOTIDE SEQUENCE [LARGE SCALE GENOMIC DNA]</scope>
    <source>
        <strain evidence="2 3">PRI2</strain>
    </source>
</reference>
<evidence type="ECO:0000313" key="3">
    <source>
        <dbReference type="Proteomes" id="UP000298493"/>
    </source>
</evidence>
<dbReference type="InterPro" id="IPR013087">
    <property type="entry name" value="Znf_C2H2_type"/>
</dbReference>
<evidence type="ECO:0000259" key="1">
    <source>
        <dbReference type="PROSITE" id="PS00028"/>
    </source>
</evidence>
<gene>
    <name evidence="2" type="ORF">E6O75_ATG08509</name>
</gene>
<keyword evidence="3" id="KW-1185">Reference proteome</keyword>
<accession>A0A4Z1P1I2</accession>
<name>A0A4Z1P1I2_9PEZI</name>
<proteinExistence type="predicted"/>
<dbReference type="Proteomes" id="UP000298493">
    <property type="component" value="Unassembled WGS sequence"/>
</dbReference>
<dbReference type="PROSITE" id="PS00028">
    <property type="entry name" value="ZINC_FINGER_C2H2_1"/>
    <property type="match status" value="1"/>
</dbReference>
<evidence type="ECO:0000313" key="2">
    <source>
        <dbReference type="EMBL" id="TID15256.1"/>
    </source>
</evidence>
<dbReference type="AlphaFoldDB" id="A0A4Z1P1I2"/>